<keyword evidence="3 8" id="KW-1134">Transmembrane beta strand</keyword>
<organism evidence="13 14">
    <name type="scientific">Neiella marina</name>
    <dbReference type="NCBI Taxonomy" id="508461"/>
    <lineage>
        <taxon>Bacteria</taxon>
        <taxon>Pseudomonadati</taxon>
        <taxon>Pseudomonadota</taxon>
        <taxon>Gammaproteobacteria</taxon>
        <taxon>Alteromonadales</taxon>
        <taxon>Echinimonadaceae</taxon>
        <taxon>Neiella</taxon>
    </lineage>
</organism>
<evidence type="ECO:0000256" key="6">
    <source>
        <dbReference type="ARBA" id="ARBA00023136"/>
    </source>
</evidence>
<dbReference type="EMBL" id="BMDX01000027">
    <property type="protein sequence ID" value="GGA89133.1"/>
    <property type="molecule type" value="Genomic_DNA"/>
</dbReference>
<evidence type="ECO:0000256" key="9">
    <source>
        <dbReference type="RuleBase" id="RU003357"/>
    </source>
</evidence>
<comment type="caution">
    <text evidence="13">The sequence shown here is derived from an EMBL/GenBank/DDBJ whole genome shotgun (WGS) entry which is preliminary data.</text>
</comment>
<dbReference type="NCBIfam" id="TIGR01782">
    <property type="entry name" value="TonB-Xanth-Caul"/>
    <property type="match status" value="1"/>
</dbReference>
<keyword evidence="7 8" id="KW-0998">Cell outer membrane</keyword>
<evidence type="ECO:0000256" key="3">
    <source>
        <dbReference type="ARBA" id="ARBA00022452"/>
    </source>
</evidence>
<keyword evidence="2 8" id="KW-0813">Transport</keyword>
<dbReference type="InterPro" id="IPR039426">
    <property type="entry name" value="TonB-dep_rcpt-like"/>
</dbReference>
<dbReference type="Pfam" id="PF00593">
    <property type="entry name" value="TonB_dep_Rec_b-barrel"/>
    <property type="match status" value="1"/>
</dbReference>
<dbReference type="RefSeq" id="WP_158100594.1">
    <property type="nucleotide sequence ID" value="NZ_BMDX01000027.1"/>
</dbReference>
<reference evidence="14" key="1">
    <citation type="journal article" date="2019" name="Int. J. Syst. Evol. Microbiol.">
        <title>The Global Catalogue of Microorganisms (GCM) 10K type strain sequencing project: providing services to taxonomists for standard genome sequencing and annotation.</title>
        <authorList>
            <consortium name="The Broad Institute Genomics Platform"/>
            <consortium name="The Broad Institute Genome Sequencing Center for Infectious Disease"/>
            <person name="Wu L."/>
            <person name="Ma J."/>
        </authorList>
    </citation>
    <scope>NUCLEOTIDE SEQUENCE [LARGE SCALE GENOMIC DNA]</scope>
    <source>
        <strain evidence="14">CGMCC 1.10130</strain>
    </source>
</reference>
<keyword evidence="5 9" id="KW-0798">TonB box</keyword>
<dbReference type="OrthoDB" id="8727862at2"/>
<evidence type="ECO:0000256" key="8">
    <source>
        <dbReference type="PROSITE-ProRule" id="PRU01360"/>
    </source>
</evidence>
<name>A0A8J2UA42_9GAMM</name>
<evidence type="ECO:0000313" key="13">
    <source>
        <dbReference type="EMBL" id="GGA89133.1"/>
    </source>
</evidence>
<evidence type="ECO:0000256" key="5">
    <source>
        <dbReference type="ARBA" id="ARBA00023077"/>
    </source>
</evidence>
<evidence type="ECO:0000256" key="10">
    <source>
        <dbReference type="SAM" id="SignalP"/>
    </source>
</evidence>
<evidence type="ECO:0000256" key="7">
    <source>
        <dbReference type="ARBA" id="ARBA00023237"/>
    </source>
</evidence>
<evidence type="ECO:0000259" key="12">
    <source>
        <dbReference type="Pfam" id="PF07715"/>
    </source>
</evidence>
<dbReference type="InterPro" id="IPR037066">
    <property type="entry name" value="Plug_dom_sf"/>
</dbReference>
<evidence type="ECO:0000256" key="1">
    <source>
        <dbReference type="ARBA" id="ARBA00004571"/>
    </source>
</evidence>
<evidence type="ECO:0000313" key="14">
    <source>
        <dbReference type="Proteomes" id="UP000619743"/>
    </source>
</evidence>
<keyword evidence="14" id="KW-1185">Reference proteome</keyword>
<dbReference type="Proteomes" id="UP000619743">
    <property type="component" value="Unassembled WGS sequence"/>
</dbReference>
<dbReference type="InterPro" id="IPR010104">
    <property type="entry name" value="TonB_rcpt_bac"/>
</dbReference>
<keyword evidence="6 8" id="KW-0472">Membrane</keyword>
<feature type="chain" id="PRO_5035321707" evidence="10">
    <location>
        <begin position="30"/>
        <end position="975"/>
    </location>
</feature>
<comment type="subcellular location">
    <subcellularLocation>
        <location evidence="1 8">Cell outer membrane</location>
        <topology evidence="1 8">Multi-pass membrane protein</topology>
    </subcellularLocation>
</comment>
<keyword evidence="10" id="KW-0732">Signal</keyword>
<sequence>MKHTKFTKTRLAASLSIVLGAATFFPAQAVEEVPADDTEVIQVTGIRSSQAKAMDLKRTSAGVVDAISAEDIGKFPDTNLAESLQRITGVSIDRVNGEGSKVTVRGFGPDFNLVLLNNRVMPTAQVEGESTRSFEFANLSSDSVSGVEVYKTGKANVASGGIGATINIQTARPFDNDGLVATVGAKVHHDTGVEDGDDYTPEISGLISNTFMDGQFGVGFSGSYVKRDSTTNAATIDGWRQFDDESQDVIDLKARAEAGSVALTDMNENPYGNYFYARNIGFGITNTERERTNAQLVLQYAPMDTMEVTLDYTYSKLEDESAADTFGLWFSGLGNLTQAEVDKNGTFVYATEVGGDYSGTMQQNASENENKSLGLNITWQVNDLLELRLDAHDSEATAEGTLGDSADNKFFIAGALNVADKTYDARNTEIPLLGANYVDLNPAGEPHLQPEDYATLFAGVRAGKNKTDVTQVQFDGSWLNDSSDALGSIDFGLSYLKMETHAGASYTGPINAGWYGNKGQWADYMSYESLGGGFLSDFSGGGSDMLIPYYYSYDQDAAMARAEELYDVEYKAIPFTDDHHIEEETKSAYLQFNFESEFNDMPLNVLAGIRYEQTDVTARSLQQDAERVVWLNPTEWATEFAGSTFNRETADYKEFLPSLDVDLEVIEDLKVRFSYSNTITRSTLGSMRAATSLTAIPKVGSRVGFSGNPALKPYSSDNLDFSVEYYYGEASYVSAGWFNKEVENFLQNRIFEVEYDNLRDPYVGPAAQQAREEITAAGGVPSDEAVHGWLVDNGYGDADGRVPQSANDPVITWNISRPSNVEDLNIHGWEIAAQHWFWDTGFGVSANATFVTGDTEYDVERTDEQFALPGLSDSANFAAFYDKDGLQARIAYNWRDDFLSGTGQAEAGGPAPQFTESYGQWDFSISYDVTEELTVFAEGINIFEEEMRIHGRYKEQMLRAQENSARYAIGARYTF</sequence>
<dbReference type="Gene3D" id="2.170.130.10">
    <property type="entry name" value="TonB-dependent receptor, plug domain"/>
    <property type="match status" value="1"/>
</dbReference>
<protein>
    <submittedName>
        <fullName evidence="13">TonB-dependent receptor</fullName>
    </submittedName>
</protein>
<dbReference type="SUPFAM" id="SSF56935">
    <property type="entry name" value="Porins"/>
    <property type="match status" value="1"/>
</dbReference>
<evidence type="ECO:0000259" key="11">
    <source>
        <dbReference type="Pfam" id="PF00593"/>
    </source>
</evidence>
<keyword evidence="13" id="KW-0675">Receptor</keyword>
<gene>
    <name evidence="13" type="primary">iroN</name>
    <name evidence="13" type="ORF">GCM10011369_34110</name>
</gene>
<dbReference type="Gene3D" id="2.40.170.20">
    <property type="entry name" value="TonB-dependent receptor, beta-barrel domain"/>
    <property type="match status" value="1"/>
</dbReference>
<evidence type="ECO:0000256" key="2">
    <source>
        <dbReference type="ARBA" id="ARBA00022448"/>
    </source>
</evidence>
<dbReference type="InterPro" id="IPR012910">
    <property type="entry name" value="Plug_dom"/>
</dbReference>
<feature type="domain" description="TonB-dependent receptor-like beta-barrel" evidence="11">
    <location>
        <begin position="447"/>
        <end position="942"/>
    </location>
</feature>
<keyword evidence="4 8" id="KW-0812">Transmembrane</keyword>
<dbReference type="AlphaFoldDB" id="A0A8J2UA42"/>
<dbReference type="Pfam" id="PF07715">
    <property type="entry name" value="Plug"/>
    <property type="match status" value="1"/>
</dbReference>
<dbReference type="InterPro" id="IPR000531">
    <property type="entry name" value="Beta-barrel_TonB"/>
</dbReference>
<dbReference type="PANTHER" id="PTHR40980">
    <property type="entry name" value="PLUG DOMAIN-CONTAINING PROTEIN"/>
    <property type="match status" value="1"/>
</dbReference>
<feature type="signal peptide" evidence="10">
    <location>
        <begin position="1"/>
        <end position="29"/>
    </location>
</feature>
<comment type="similarity">
    <text evidence="8 9">Belongs to the TonB-dependent receptor family.</text>
</comment>
<proteinExistence type="inferred from homology"/>
<dbReference type="PROSITE" id="PS52016">
    <property type="entry name" value="TONB_DEPENDENT_REC_3"/>
    <property type="match status" value="1"/>
</dbReference>
<evidence type="ECO:0000256" key="4">
    <source>
        <dbReference type="ARBA" id="ARBA00022692"/>
    </source>
</evidence>
<accession>A0A8J2UA42</accession>
<dbReference type="GO" id="GO:0009279">
    <property type="term" value="C:cell outer membrane"/>
    <property type="evidence" value="ECO:0007669"/>
    <property type="project" value="UniProtKB-SubCell"/>
</dbReference>
<dbReference type="InterPro" id="IPR036942">
    <property type="entry name" value="Beta-barrel_TonB_sf"/>
</dbReference>
<feature type="domain" description="TonB-dependent receptor plug" evidence="12">
    <location>
        <begin position="57"/>
        <end position="163"/>
    </location>
</feature>
<dbReference type="PANTHER" id="PTHR40980:SF3">
    <property type="entry name" value="TONB-DEPENDENT RECEPTOR-LIKE BETA-BARREL DOMAIN-CONTAINING PROTEIN"/>
    <property type="match status" value="1"/>
</dbReference>